<reference evidence="7 8" key="1">
    <citation type="submission" date="2024-09" db="EMBL/GenBank/DDBJ databases">
        <authorList>
            <person name="Sun Q."/>
            <person name="Mori K."/>
        </authorList>
    </citation>
    <scope>NUCLEOTIDE SEQUENCE [LARGE SCALE GENOMIC DNA]</scope>
    <source>
        <strain evidence="7 8">CCM 7468</strain>
    </source>
</reference>
<evidence type="ECO:0000256" key="2">
    <source>
        <dbReference type="ARBA" id="ARBA00023015"/>
    </source>
</evidence>
<comment type="caution">
    <text evidence="7">The sequence shown here is derived from an EMBL/GenBank/DDBJ whole genome shotgun (WGS) entry which is preliminary data.</text>
</comment>
<accession>A0ABV6IVR1</accession>
<evidence type="ECO:0000256" key="1">
    <source>
        <dbReference type="ARBA" id="ARBA00009437"/>
    </source>
</evidence>
<dbReference type="PANTHER" id="PTHR30293">
    <property type="entry name" value="TRANSCRIPTIONAL REGULATORY PROTEIN NAC-RELATED"/>
    <property type="match status" value="1"/>
</dbReference>
<dbReference type="PRINTS" id="PR00039">
    <property type="entry name" value="HTHLYSR"/>
</dbReference>
<protein>
    <submittedName>
        <fullName evidence="7">LysR family transcriptional regulator</fullName>
    </submittedName>
</protein>
<dbReference type="Pfam" id="PF00126">
    <property type="entry name" value="HTH_1"/>
    <property type="match status" value="1"/>
</dbReference>
<dbReference type="InterPro" id="IPR005119">
    <property type="entry name" value="LysR_subst-bd"/>
</dbReference>
<gene>
    <name evidence="7" type="ORF">ACFFIC_14690</name>
</gene>
<dbReference type="PROSITE" id="PS50931">
    <property type="entry name" value="HTH_LYSR"/>
    <property type="match status" value="1"/>
</dbReference>
<keyword evidence="8" id="KW-1185">Reference proteome</keyword>
<comment type="similarity">
    <text evidence="1">Belongs to the LysR transcriptional regulatory family.</text>
</comment>
<evidence type="ECO:0000259" key="6">
    <source>
        <dbReference type="PROSITE" id="PS50931"/>
    </source>
</evidence>
<dbReference type="PANTHER" id="PTHR30293:SF0">
    <property type="entry name" value="NITROGEN ASSIMILATION REGULATORY PROTEIN NAC"/>
    <property type="match status" value="1"/>
</dbReference>
<keyword evidence="5" id="KW-0804">Transcription</keyword>
<evidence type="ECO:0000256" key="4">
    <source>
        <dbReference type="ARBA" id="ARBA00023159"/>
    </source>
</evidence>
<evidence type="ECO:0000256" key="5">
    <source>
        <dbReference type="ARBA" id="ARBA00023163"/>
    </source>
</evidence>
<name>A0ABV6IVR1_9PROT</name>
<dbReference type="SUPFAM" id="SSF53850">
    <property type="entry name" value="Periplasmic binding protein-like II"/>
    <property type="match status" value="1"/>
</dbReference>
<keyword evidence="4" id="KW-0010">Activator</keyword>
<dbReference type="Pfam" id="PF03466">
    <property type="entry name" value="LysR_substrate"/>
    <property type="match status" value="1"/>
</dbReference>
<feature type="domain" description="HTH lysR-type" evidence="6">
    <location>
        <begin position="1"/>
        <end position="58"/>
    </location>
</feature>
<keyword evidence="3" id="KW-0238">DNA-binding</keyword>
<evidence type="ECO:0000256" key="3">
    <source>
        <dbReference type="ARBA" id="ARBA00023125"/>
    </source>
</evidence>
<organism evidence="7 8">
    <name type="scientific">Muricoccus vinaceus</name>
    <dbReference type="NCBI Taxonomy" id="424704"/>
    <lineage>
        <taxon>Bacteria</taxon>
        <taxon>Pseudomonadati</taxon>
        <taxon>Pseudomonadota</taxon>
        <taxon>Alphaproteobacteria</taxon>
        <taxon>Acetobacterales</taxon>
        <taxon>Roseomonadaceae</taxon>
        <taxon>Muricoccus</taxon>
    </lineage>
</organism>
<evidence type="ECO:0000313" key="8">
    <source>
        <dbReference type="Proteomes" id="UP001589789"/>
    </source>
</evidence>
<dbReference type="InterPro" id="IPR036390">
    <property type="entry name" value="WH_DNA-bd_sf"/>
</dbReference>
<proteinExistence type="inferred from homology"/>
<dbReference type="SUPFAM" id="SSF46785">
    <property type="entry name" value="Winged helix' DNA-binding domain"/>
    <property type="match status" value="1"/>
</dbReference>
<evidence type="ECO:0000313" key="7">
    <source>
        <dbReference type="EMBL" id="MFC0386785.1"/>
    </source>
</evidence>
<dbReference type="Gene3D" id="3.40.190.290">
    <property type="match status" value="1"/>
</dbReference>
<keyword evidence="2" id="KW-0805">Transcription regulation</keyword>
<dbReference type="Gene3D" id="1.10.10.10">
    <property type="entry name" value="Winged helix-like DNA-binding domain superfamily/Winged helix DNA-binding domain"/>
    <property type="match status" value="1"/>
</dbReference>
<dbReference type="RefSeq" id="WP_377051594.1">
    <property type="nucleotide sequence ID" value="NZ_JBHLVZ010000039.1"/>
</dbReference>
<dbReference type="EMBL" id="JBHLVZ010000039">
    <property type="protein sequence ID" value="MFC0386785.1"/>
    <property type="molecule type" value="Genomic_DNA"/>
</dbReference>
<dbReference type="InterPro" id="IPR000847">
    <property type="entry name" value="LysR_HTH_N"/>
</dbReference>
<dbReference type="Proteomes" id="UP001589789">
    <property type="component" value="Unassembled WGS sequence"/>
</dbReference>
<dbReference type="InterPro" id="IPR036388">
    <property type="entry name" value="WH-like_DNA-bd_sf"/>
</dbReference>
<sequence>MDLRVLRVFLAVVEEGSFSAAAERLRIAQPALSLQLRKLEEELGCQLVQRLPRGVAPTPAGLKLLAHARDLLARAAAARDDLRGEAAEPTGEVTIGLPQSVAAMLTVPLLSRVLAELPQVKLRIIESMTGYIPDWIREGRLDLGMVFRADVGSGLVLDHLLEEQLFLIGPVDSPVAPLVPGNGEIGHVTFKVMMHLPMILPGVPHGLRELIDQRARRSGMKLHVVAEVDALAQLPAAASAGLGWSILSFTSIQEAWEAGRIGAWRIEDPAITRSIYLCRPSDRPGTQAVRAVGDLLRQVLETLVQDGTWPATLSGEVQSGGHL</sequence>